<dbReference type="KEGG" id="cpi:Cpin_7083"/>
<keyword evidence="4 11" id="KW-0812">Transmembrane</keyword>
<evidence type="ECO:0000256" key="5">
    <source>
        <dbReference type="ARBA" id="ARBA00022723"/>
    </source>
</evidence>
<organism evidence="13 14">
    <name type="scientific">Chitinophaga pinensis (strain ATCC 43595 / DSM 2588 / LMG 13176 / NBRC 15968 / NCIMB 11800 / UQM 2034)</name>
    <dbReference type="NCBI Taxonomy" id="485918"/>
    <lineage>
        <taxon>Bacteria</taxon>
        <taxon>Pseudomonadati</taxon>
        <taxon>Bacteroidota</taxon>
        <taxon>Chitinophagia</taxon>
        <taxon>Chitinophagales</taxon>
        <taxon>Chitinophagaceae</taxon>
        <taxon>Chitinophaga</taxon>
    </lineage>
</organism>
<reference evidence="13 14" key="2">
    <citation type="journal article" date="2010" name="Stand. Genomic Sci.">
        <title>Complete genome sequence of Chitinophaga pinensis type strain (UQM 2034).</title>
        <authorList>
            <person name="Glavina Del Rio T."/>
            <person name="Abt B."/>
            <person name="Spring S."/>
            <person name="Lapidus A."/>
            <person name="Nolan M."/>
            <person name="Tice H."/>
            <person name="Copeland A."/>
            <person name="Cheng J.F."/>
            <person name="Chen F."/>
            <person name="Bruce D."/>
            <person name="Goodwin L."/>
            <person name="Pitluck S."/>
            <person name="Ivanova N."/>
            <person name="Mavromatis K."/>
            <person name="Mikhailova N."/>
            <person name="Pati A."/>
            <person name="Chen A."/>
            <person name="Palaniappan K."/>
            <person name="Land M."/>
            <person name="Hauser L."/>
            <person name="Chang Y.J."/>
            <person name="Jeffries C.D."/>
            <person name="Chain P."/>
            <person name="Saunders E."/>
            <person name="Detter J.C."/>
            <person name="Brettin T."/>
            <person name="Rohde M."/>
            <person name="Goker M."/>
            <person name="Bristow J."/>
            <person name="Eisen J.A."/>
            <person name="Markowitz V."/>
            <person name="Hugenholtz P."/>
            <person name="Kyrpides N.C."/>
            <person name="Klenk H.P."/>
            <person name="Lucas S."/>
        </authorList>
    </citation>
    <scope>NUCLEOTIDE SEQUENCE [LARGE SCALE GENOMIC DNA]</scope>
    <source>
        <strain evidence="14">ATCC 43595 / DSM 2588 / LMG 13176 / NBRC 15968 / NCIMB 11800 / UQM 2034</strain>
    </source>
</reference>
<dbReference type="Proteomes" id="UP000002215">
    <property type="component" value="Chromosome"/>
</dbReference>
<name>A0A979GBW7_CHIPD</name>
<sequence length="713" mass="82790">MSNNQCRDSRTAVNMSNMAPGMYFRQEVLRMTGGILLFYITYMILLLCSLLLMAACTWSGSSIILYASYQGLSGTLLSILGAVIILLGIMQTVFILLFLFHRHKTSIPYRTVVTEKEQPVLFDFIRKLVKQTKTPLPEKVYLVPDVNAVVFHSPKGIGLFADTDKNLVIGLGMVNSLNISEFKMVLAHEFGHFSQRSMRLVLHVYTINKIIYNILYENKGWRNAIIWLSNKGLIAAMLSRLFLLMAAGLHFLFRNMHELINRQYMRLSREMEFNADEVAVSICGTETAISAMRRAEMSNACFQQLLQKVSAWSHQHRFVRNIYEAHSMLIKYHAKQHSAPLDHQQLPQYNDAQFSTTVKSQVQFRDQWASHPTQEEREERYLAANIPGVKIPQSAWTLFHNADVLQEQMSQQIYQLLAPEATPEQWVSPDDVIREIEDVHEQYAFPGQYNNYFDNRPFSDIPAGRLEPFSEEEQTLYTLNTLYTKDNRQRIRHYFRDVQDAATLQAIISGAIQVTHFTYQHVQHRSQEAGRILEKLQHQIVRDEEWLRKHDLLAIRYHYTFALQQAMEAATSLQDQYRSILAHQSRAVLLNEIAGMIVEYIPAFADSDTASPQTEAALRMLRQHADQLQQLLHDLLYQHHISDLWEPELQQRVTHFIHYQYPYLQENTPLPEELEIMHEISATVSDHYNNSITLIKKDFLYRCLDHSELSIPH</sequence>
<dbReference type="Gene3D" id="3.30.2010.10">
    <property type="entry name" value="Metalloproteases ('zincins'), catalytic domain"/>
    <property type="match status" value="1"/>
</dbReference>
<keyword evidence="6" id="KW-0378">Hydrolase</keyword>
<accession>A0A979GBW7</accession>
<keyword evidence="5" id="KW-0479">Metal-binding</keyword>
<keyword evidence="7" id="KW-0862">Zinc</keyword>
<keyword evidence="2" id="KW-1003">Cell membrane</keyword>
<evidence type="ECO:0000256" key="9">
    <source>
        <dbReference type="ARBA" id="ARBA00023049"/>
    </source>
</evidence>
<keyword evidence="8 11" id="KW-1133">Transmembrane helix</keyword>
<dbReference type="InterPro" id="IPR001915">
    <property type="entry name" value="Peptidase_M48"/>
</dbReference>
<feature type="domain" description="Peptidase M48" evidence="12">
    <location>
        <begin position="147"/>
        <end position="377"/>
    </location>
</feature>
<protein>
    <submittedName>
        <fullName evidence="13">Zn-dependent protease with chaperone function-like protein</fullName>
    </submittedName>
</protein>
<dbReference type="PANTHER" id="PTHR43221">
    <property type="entry name" value="PROTEASE HTPX"/>
    <property type="match status" value="1"/>
</dbReference>
<gene>
    <name evidence="13" type="ordered locus">Cpin_7083</name>
</gene>
<evidence type="ECO:0000256" key="4">
    <source>
        <dbReference type="ARBA" id="ARBA00022692"/>
    </source>
</evidence>
<keyword evidence="3 13" id="KW-0645">Protease</keyword>
<dbReference type="GO" id="GO:0006508">
    <property type="term" value="P:proteolysis"/>
    <property type="evidence" value="ECO:0007669"/>
    <property type="project" value="UniProtKB-KW"/>
</dbReference>
<dbReference type="InterPro" id="IPR050083">
    <property type="entry name" value="HtpX_protease"/>
</dbReference>
<dbReference type="GO" id="GO:0004222">
    <property type="term" value="F:metalloendopeptidase activity"/>
    <property type="evidence" value="ECO:0007669"/>
    <property type="project" value="InterPro"/>
</dbReference>
<evidence type="ECO:0000256" key="3">
    <source>
        <dbReference type="ARBA" id="ARBA00022670"/>
    </source>
</evidence>
<dbReference type="AlphaFoldDB" id="A0A979GBW7"/>
<keyword evidence="10 11" id="KW-0472">Membrane</keyword>
<feature type="transmembrane region" description="Helical" evidence="11">
    <location>
        <begin position="232"/>
        <end position="253"/>
    </location>
</feature>
<evidence type="ECO:0000256" key="11">
    <source>
        <dbReference type="SAM" id="Phobius"/>
    </source>
</evidence>
<evidence type="ECO:0000256" key="1">
    <source>
        <dbReference type="ARBA" id="ARBA00001947"/>
    </source>
</evidence>
<dbReference type="PANTHER" id="PTHR43221:SF2">
    <property type="entry name" value="PROTEASE HTPX HOMOLOG"/>
    <property type="match status" value="1"/>
</dbReference>
<dbReference type="RefSeq" id="WP_012794647.1">
    <property type="nucleotide sequence ID" value="NC_013132.1"/>
</dbReference>
<dbReference type="Pfam" id="PF01435">
    <property type="entry name" value="Peptidase_M48"/>
    <property type="match status" value="1"/>
</dbReference>
<dbReference type="OrthoDB" id="9789270at2"/>
<evidence type="ECO:0000256" key="10">
    <source>
        <dbReference type="ARBA" id="ARBA00023136"/>
    </source>
</evidence>
<dbReference type="CDD" id="cd07328">
    <property type="entry name" value="M48_Ste24p_like"/>
    <property type="match status" value="1"/>
</dbReference>
<keyword evidence="9" id="KW-0482">Metalloprotease</keyword>
<evidence type="ECO:0000259" key="12">
    <source>
        <dbReference type="Pfam" id="PF01435"/>
    </source>
</evidence>
<feature type="transmembrane region" description="Helical" evidence="11">
    <location>
        <begin position="35"/>
        <end position="55"/>
    </location>
</feature>
<feature type="transmembrane region" description="Helical" evidence="11">
    <location>
        <begin position="75"/>
        <end position="100"/>
    </location>
</feature>
<proteinExistence type="predicted"/>
<evidence type="ECO:0000313" key="14">
    <source>
        <dbReference type="Proteomes" id="UP000002215"/>
    </source>
</evidence>
<dbReference type="GO" id="GO:0046872">
    <property type="term" value="F:metal ion binding"/>
    <property type="evidence" value="ECO:0007669"/>
    <property type="project" value="UniProtKB-KW"/>
</dbReference>
<evidence type="ECO:0000256" key="8">
    <source>
        <dbReference type="ARBA" id="ARBA00022989"/>
    </source>
</evidence>
<evidence type="ECO:0000256" key="2">
    <source>
        <dbReference type="ARBA" id="ARBA00022475"/>
    </source>
</evidence>
<evidence type="ECO:0000256" key="7">
    <source>
        <dbReference type="ARBA" id="ARBA00022833"/>
    </source>
</evidence>
<dbReference type="EMBL" id="CP001699">
    <property type="protein sequence ID" value="ACU64484.1"/>
    <property type="molecule type" value="Genomic_DNA"/>
</dbReference>
<evidence type="ECO:0000313" key="13">
    <source>
        <dbReference type="EMBL" id="ACU64484.1"/>
    </source>
</evidence>
<reference evidence="14" key="1">
    <citation type="submission" date="2009-08" db="EMBL/GenBank/DDBJ databases">
        <title>The complete genome of Chitinophaga pinensis DSM 2588.</title>
        <authorList>
            <consortium name="US DOE Joint Genome Institute (JGI-PGF)"/>
            <person name="Lucas S."/>
            <person name="Copeland A."/>
            <person name="Lapidus A."/>
            <person name="Glavina del Rio T."/>
            <person name="Dalin E."/>
            <person name="Tice H."/>
            <person name="Bruce D."/>
            <person name="Goodwin L."/>
            <person name="Pitluck S."/>
            <person name="Kyrpides N."/>
            <person name="Mavromatis K."/>
            <person name="Ivanova N."/>
            <person name="Mikhailova N."/>
            <person name="Sims D."/>
            <person name="Meinche L."/>
            <person name="Brettin T."/>
            <person name="Detter J.C."/>
            <person name="Han C."/>
            <person name="Larimer F."/>
            <person name="Land M."/>
            <person name="Hauser L."/>
            <person name="Markowitz V."/>
            <person name="Cheng J.-F."/>
            <person name="Hugenholtz P."/>
            <person name="Woyke T."/>
            <person name="Wu D."/>
            <person name="Spring S."/>
            <person name="Klenk H.-P."/>
            <person name="Eisen J.A."/>
        </authorList>
    </citation>
    <scope>NUCLEOTIDE SEQUENCE [LARGE SCALE GENOMIC DNA]</scope>
    <source>
        <strain evidence="14">ATCC 43595 / DSM 2588 / LMG 13176 / NBRC 15968 / NCIMB 11800 / UQM 2034</strain>
    </source>
</reference>
<comment type="cofactor">
    <cofactor evidence="1">
        <name>Zn(2+)</name>
        <dbReference type="ChEBI" id="CHEBI:29105"/>
    </cofactor>
</comment>
<evidence type="ECO:0000256" key="6">
    <source>
        <dbReference type="ARBA" id="ARBA00022801"/>
    </source>
</evidence>